<keyword evidence="3" id="KW-1185">Reference proteome</keyword>
<gene>
    <name evidence="2" type="ORF">ALC62_07995</name>
</gene>
<dbReference type="STRING" id="456900.A0A151IHN9"/>
<dbReference type="InterPro" id="IPR040676">
    <property type="entry name" value="DUF5641"/>
</dbReference>
<evidence type="ECO:0000313" key="3">
    <source>
        <dbReference type="Proteomes" id="UP000078542"/>
    </source>
</evidence>
<dbReference type="PANTHER" id="PTHR47331:SF1">
    <property type="entry name" value="GAG-LIKE PROTEIN"/>
    <property type="match status" value="1"/>
</dbReference>
<accession>A0A151IHN9</accession>
<organism evidence="2 3">
    <name type="scientific">Cyphomyrmex costatus</name>
    <dbReference type="NCBI Taxonomy" id="456900"/>
    <lineage>
        <taxon>Eukaryota</taxon>
        <taxon>Metazoa</taxon>
        <taxon>Ecdysozoa</taxon>
        <taxon>Arthropoda</taxon>
        <taxon>Hexapoda</taxon>
        <taxon>Insecta</taxon>
        <taxon>Pterygota</taxon>
        <taxon>Neoptera</taxon>
        <taxon>Endopterygota</taxon>
        <taxon>Hymenoptera</taxon>
        <taxon>Apocrita</taxon>
        <taxon>Aculeata</taxon>
        <taxon>Formicoidea</taxon>
        <taxon>Formicidae</taxon>
        <taxon>Myrmicinae</taxon>
        <taxon>Cyphomyrmex</taxon>
    </lineage>
</organism>
<dbReference type="EMBL" id="KQ977628">
    <property type="protein sequence ID" value="KYN01216.1"/>
    <property type="molecule type" value="Genomic_DNA"/>
</dbReference>
<reference evidence="2 3" key="1">
    <citation type="submission" date="2016-03" db="EMBL/GenBank/DDBJ databases">
        <title>Cyphomyrmex costatus WGS genome.</title>
        <authorList>
            <person name="Nygaard S."/>
            <person name="Hu H."/>
            <person name="Boomsma J."/>
            <person name="Zhang G."/>
        </authorList>
    </citation>
    <scope>NUCLEOTIDE SEQUENCE [LARGE SCALE GENOMIC DNA]</scope>
    <source>
        <strain evidence="2">MS0001</strain>
        <tissue evidence="2">Whole body</tissue>
    </source>
</reference>
<dbReference type="Proteomes" id="UP000078542">
    <property type="component" value="Unassembled WGS sequence"/>
</dbReference>
<dbReference type="AlphaFoldDB" id="A0A151IHN9"/>
<sequence>SWHEVALHSTCSTSLWRCPLTEDADDFAALIPGHFILGEAPSVIPEPNLIDQPSTRLTRWQLIRQKLEHFWKRWQTEYLQRYQAISKWHHPTMKVKEGSLVLIVDERDPPAKWPLARVVQLHPGKDGLIRVVTVRTATSTFKRSIVKICILPIE</sequence>
<proteinExistence type="predicted"/>
<evidence type="ECO:0000313" key="2">
    <source>
        <dbReference type="EMBL" id="KYN01216.1"/>
    </source>
</evidence>
<dbReference type="Pfam" id="PF18701">
    <property type="entry name" value="DUF5641"/>
    <property type="match status" value="1"/>
</dbReference>
<protein>
    <recommendedName>
        <fullName evidence="1">DUF5641 domain-containing protein</fullName>
    </recommendedName>
</protein>
<feature type="domain" description="DUF5641" evidence="1">
    <location>
        <begin position="58"/>
        <end position="151"/>
    </location>
</feature>
<evidence type="ECO:0000259" key="1">
    <source>
        <dbReference type="Pfam" id="PF18701"/>
    </source>
</evidence>
<dbReference type="PANTHER" id="PTHR47331">
    <property type="entry name" value="PHD-TYPE DOMAIN-CONTAINING PROTEIN"/>
    <property type="match status" value="1"/>
</dbReference>
<name>A0A151IHN9_9HYME</name>
<feature type="non-terminal residue" evidence="2">
    <location>
        <position position="1"/>
    </location>
</feature>